<feature type="compositionally biased region" description="Low complexity" evidence="1">
    <location>
        <begin position="171"/>
        <end position="192"/>
    </location>
</feature>
<protein>
    <submittedName>
        <fullName evidence="3">Right-handed parallel beta-helix repeat-containing protein</fullName>
    </submittedName>
</protein>
<dbReference type="SMART" id="SM00710">
    <property type="entry name" value="PbH1"/>
    <property type="match status" value="5"/>
</dbReference>
<dbReference type="RefSeq" id="WP_314016454.1">
    <property type="nucleotide sequence ID" value="NZ_JAVTTP010000001.1"/>
</dbReference>
<feature type="compositionally biased region" description="Polar residues" evidence="1">
    <location>
        <begin position="135"/>
        <end position="144"/>
    </location>
</feature>
<evidence type="ECO:0000259" key="2">
    <source>
        <dbReference type="Pfam" id="PF13229"/>
    </source>
</evidence>
<feature type="domain" description="Right handed beta helix" evidence="2">
    <location>
        <begin position="398"/>
        <end position="572"/>
    </location>
</feature>
<gene>
    <name evidence="3" type="ORF">RQM65_16165</name>
</gene>
<feature type="region of interest" description="Disordered" evidence="1">
    <location>
        <begin position="101"/>
        <end position="241"/>
    </location>
</feature>
<organism evidence="3 4">
    <name type="scientific">Pricia mediterranea</name>
    <dbReference type="NCBI Taxonomy" id="3076079"/>
    <lineage>
        <taxon>Bacteria</taxon>
        <taxon>Pseudomonadati</taxon>
        <taxon>Bacteroidota</taxon>
        <taxon>Flavobacteriia</taxon>
        <taxon>Flavobacteriales</taxon>
        <taxon>Flavobacteriaceae</taxon>
        <taxon>Pricia</taxon>
    </lineage>
</organism>
<dbReference type="Pfam" id="PF17963">
    <property type="entry name" value="Big_9"/>
    <property type="match status" value="1"/>
</dbReference>
<accession>A0ABU3L8X9</accession>
<dbReference type="InterPro" id="IPR006626">
    <property type="entry name" value="PbH1"/>
</dbReference>
<evidence type="ECO:0000256" key="1">
    <source>
        <dbReference type="SAM" id="MobiDB-lite"/>
    </source>
</evidence>
<name>A0ABU3L8X9_9FLAO</name>
<keyword evidence="4" id="KW-1185">Reference proteome</keyword>
<dbReference type="Pfam" id="PF13229">
    <property type="entry name" value="Beta_helix"/>
    <property type="match status" value="1"/>
</dbReference>
<sequence>MKISNSKIVQSMVSLYVLVLLLSCSKDSDLLADYMLSNVEEARLRADLAIDDNFLIGNQKSIVLNVLANDKFNDPDKVKITKISQPSNGNVVIHNDKTLIYYPNPEDSEDRDNATGGENQQSTAEEKKNEEATDPNFQSDSQETVPEHSTETPEAEETEPANLKEEETKPESPTNSAEEASPEAASEVSEMEVTQQTSLEKEEFKEPTPTAAVEETSQDTFQETKEENELKSKKDDQKKPVSEDFTYTVEITDDENKKTEQKATVTITQESTNEGGKDKVQNVPAYDYPPDAVYASSFGFQAGDATEAFKAAINSGSRYVVIDKQSSDWVIRTTRFFDLENMTIVFEPGVTLRAKSGAFLEGNRLFKLTRAKNVTIEGTGATFKMNKEEYTSGEQRHALEIDKCSDITVRGLTIRGSGGAGIVITGDRNTAYSQNITVENVKSFNNRRDGITIVSAQNVWVRNSEFSGSSGTKPEAGVVLEADSPGERLVNINFTNCKFSGNNSAGIHFSTARMDSGTRPVSINIVDCEFSNNAVSPFRAVPATEIYIGGGKGPNAVGGEIRFERNHFNGSPGRILFTRKAANGFKVIFKDCLARNVVSSTTAAPISLEANGDRNTVGGISFSNFYIEYNQNVPFMHINAPSRGGTFNVKDVSGSFTIKEPNNGPLKYSGGYQPDKNINVSINYKHI</sequence>
<dbReference type="Proteomes" id="UP001250656">
    <property type="component" value="Unassembled WGS sequence"/>
</dbReference>
<dbReference type="InterPro" id="IPR011050">
    <property type="entry name" value="Pectin_lyase_fold/virulence"/>
</dbReference>
<proteinExistence type="predicted"/>
<dbReference type="SUPFAM" id="SSF51126">
    <property type="entry name" value="Pectin lyase-like"/>
    <property type="match status" value="1"/>
</dbReference>
<dbReference type="EMBL" id="JAVTTP010000001">
    <property type="protein sequence ID" value="MDT7830204.1"/>
    <property type="molecule type" value="Genomic_DNA"/>
</dbReference>
<evidence type="ECO:0000313" key="3">
    <source>
        <dbReference type="EMBL" id="MDT7830204.1"/>
    </source>
</evidence>
<reference evidence="3 4" key="1">
    <citation type="submission" date="2023-09" db="EMBL/GenBank/DDBJ databases">
        <title>Novel taxa isolated from Blanes Bay.</title>
        <authorList>
            <person name="Rey-Velasco X."/>
            <person name="Lucena T."/>
        </authorList>
    </citation>
    <scope>NUCLEOTIDE SEQUENCE [LARGE SCALE GENOMIC DNA]</scope>
    <source>
        <strain evidence="3 4">S334</strain>
    </source>
</reference>
<evidence type="ECO:0000313" key="4">
    <source>
        <dbReference type="Proteomes" id="UP001250656"/>
    </source>
</evidence>
<dbReference type="Gene3D" id="2.160.20.10">
    <property type="entry name" value="Single-stranded right-handed beta-helix, Pectin lyase-like"/>
    <property type="match status" value="1"/>
</dbReference>
<comment type="caution">
    <text evidence="3">The sequence shown here is derived from an EMBL/GenBank/DDBJ whole genome shotgun (WGS) entry which is preliminary data.</text>
</comment>
<dbReference type="PROSITE" id="PS51257">
    <property type="entry name" value="PROKAR_LIPOPROTEIN"/>
    <property type="match status" value="1"/>
</dbReference>
<feature type="compositionally biased region" description="Basic and acidic residues" evidence="1">
    <location>
        <begin position="222"/>
        <end position="241"/>
    </location>
</feature>
<dbReference type="InterPro" id="IPR012334">
    <property type="entry name" value="Pectin_lyas_fold"/>
</dbReference>
<dbReference type="InterPro" id="IPR039448">
    <property type="entry name" value="Beta_helix"/>
</dbReference>